<reference evidence="6" key="1">
    <citation type="submission" date="2021-01" db="EMBL/GenBank/DDBJ databases">
        <title>Whole genome shotgun sequence of Dactylosporangium siamense NBRC 106093.</title>
        <authorList>
            <person name="Komaki H."/>
            <person name="Tamura T."/>
        </authorList>
    </citation>
    <scope>NUCLEOTIDE SEQUENCE</scope>
    <source>
        <strain evidence="6">NBRC 106093</strain>
    </source>
</reference>
<keyword evidence="7" id="KW-1185">Reference proteome</keyword>
<dbReference type="PANTHER" id="PTHR37323">
    <property type="entry name" value="GCN5-RELATED N-ACETYLTRANSFERASE"/>
    <property type="match status" value="1"/>
</dbReference>
<keyword evidence="2" id="KW-0444">Lipid biosynthesis</keyword>
<dbReference type="Pfam" id="PF13444">
    <property type="entry name" value="Acetyltransf_5"/>
    <property type="match status" value="1"/>
</dbReference>
<sequence>MTILAVAAAPVGVDETDRYTILVATDGDQVRAAQRLRYDVFAGELGASLQSGTPGLDVDAFDEHCDHLIIREERTGAVVGTYRMLPPDRAVAAGGLYADTEFDLSGLHQLRGGLVETGRSCVHPDHRSGAVINLMWAGIARYMHLHGHRWLGGCASVPLADGGTTAAGVWDLARRKHLVPPAWRVRPRNPLALSADVPAKVDVPPLLKGYLRLGAWIGGEPAHDPDFDCADFYVLLSLDRVNPRYMRHFLGQDLGPGRAG</sequence>
<organism evidence="6 7">
    <name type="scientific">Dactylosporangium siamense</name>
    <dbReference type="NCBI Taxonomy" id="685454"/>
    <lineage>
        <taxon>Bacteria</taxon>
        <taxon>Bacillati</taxon>
        <taxon>Actinomycetota</taxon>
        <taxon>Actinomycetes</taxon>
        <taxon>Micromonosporales</taxon>
        <taxon>Micromonosporaceae</taxon>
        <taxon>Dactylosporangium</taxon>
    </lineage>
</organism>
<name>A0A919PL62_9ACTN</name>
<protein>
    <recommendedName>
        <fullName evidence="8">GNAT family N-acetyltransferase</fullName>
    </recommendedName>
</protein>
<keyword evidence="4" id="KW-0443">Lipid metabolism</keyword>
<evidence type="ECO:0008006" key="8">
    <source>
        <dbReference type="Google" id="ProtNLM"/>
    </source>
</evidence>
<accession>A0A919PL62</accession>
<dbReference type="Proteomes" id="UP000660611">
    <property type="component" value="Unassembled WGS sequence"/>
</dbReference>
<gene>
    <name evidence="6" type="ORF">Dsi01nite_041880</name>
</gene>
<dbReference type="PANTHER" id="PTHR37323:SF1">
    <property type="entry name" value="L-ORNITHINE N(ALPHA)-ACYLTRANSFERASE"/>
    <property type="match status" value="1"/>
</dbReference>
<dbReference type="AlphaFoldDB" id="A0A919PL62"/>
<dbReference type="RefSeq" id="WP_203847931.1">
    <property type="nucleotide sequence ID" value="NZ_BAAAVW010000013.1"/>
</dbReference>
<proteinExistence type="predicted"/>
<dbReference type="SUPFAM" id="SSF55729">
    <property type="entry name" value="Acyl-CoA N-acyltransferases (Nat)"/>
    <property type="match status" value="1"/>
</dbReference>
<dbReference type="InterPro" id="IPR016181">
    <property type="entry name" value="Acyl_CoA_acyltransferase"/>
</dbReference>
<dbReference type="Gene3D" id="3.40.630.30">
    <property type="match status" value="1"/>
</dbReference>
<comment type="pathway">
    <text evidence="1">Lipid metabolism.</text>
</comment>
<evidence type="ECO:0000256" key="1">
    <source>
        <dbReference type="ARBA" id="ARBA00005189"/>
    </source>
</evidence>
<comment type="caution">
    <text evidence="6">The sequence shown here is derived from an EMBL/GenBank/DDBJ whole genome shotgun (WGS) entry which is preliminary data.</text>
</comment>
<evidence type="ECO:0000256" key="4">
    <source>
        <dbReference type="ARBA" id="ARBA00023098"/>
    </source>
</evidence>
<evidence type="ECO:0000256" key="3">
    <source>
        <dbReference type="ARBA" id="ARBA00022679"/>
    </source>
</evidence>
<keyword evidence="5" id="KW-0012">Acyltransferase</keyword>
<evidence type="ECO:0000313" key="7">
    <source>
        <dbReference type="Proteomes" id="UP000660611"/>
    </source>
</evidence>
<evidence type="ECO:0000313" key="6">
    <source>
        <dbReference type="EMBL" id="GIG46147.1"/>
    </source>
</evidence>
<dbReference type="EMBL" id="BONQ01000062">
    <property type="protein sequence ID" value="GIG46147.1"/>
    <property type="molecule type" value="Genomic_DNA"/>
</dbReference>
<dbReference type="InterPro" id="IPR052351">
    <property type="entry name" value="Ornithine_N-alpha-AT"/>
</dbReference>
<dbReference type="GO" id="GO:0016746">
    <property type="term" value="F:acyltransferase activity"/>
    <property type="evidence" value="ECO:0007669"/>
    <property type="project" value="UniProtKB-KW"/>
</dbReference>
<evidence type="ECO:0000256" key="5">
    <source>
        <dbReference type="ARBA" id="ARBA00023315"/>
    </source>
</evidence>
<evidence type="ECO:0000256" key="2">
    <source>
        <dbReference type="ARBA" id="ARBA00022516"/>
    </source>
</evidence>
<keyword evidence="3" id="KW-0808">Transferase</keyword>
<dbReference type="GO" id="GO:0006629">
    <property type="term" value="P:lipid metabolic process"/>
    <property type="evidence" value="ECO:0007669"/>
    <property type="project" value="UniProtKB-KW"/>
</dbReference>